<evidence type="ECO:0000313" key="1">
    <source>
        <dbReference type="EMBL" id="PXX01561.1"/>
    </source>
</evidence>
<proteinExistence type="predicted"/>
<accession>A0A318H8C6</accession>
<gene>
    <name evidence="1" type="ORF">C8E89_12847</name>
</gene>
<comment type="caution">
    <text evidence="1">The sequence shown here is derived from an EMBL/GenBank/DDBJ whole genome shotgun (WGS) entry which is preliminary data.</text>
</comment>
<dbReference type="EMBL" id="QJJU01000028">
    <property type="protein sequence ID" value="PXX01561.1"/>
    <property type="molecule type" value="Genomic_DNA"/>
</dbReference>
<reference evidence="2" key="1">
    <citation type="submission" date="2018-05" db="EMBL/GenBank/DDBJ databases">
        <authorList>
            <person name="Deangelis K."/>
            <person name="Huntemann M."/>
            <person name="Clum A."/>
            <person name="Pillay M."/>
            <person name="Palaniappan K."/>
            <person name="Varghese N."/>
            <person name="Mikhailova N."/>
            <person name="Stamatis D."/>
            <person name="Reddy T."/>
            <person name="Daum C."/>
            <person name="Shapiro N."/>
            <person name="Ivanova N."/>
            <person name="Kyrpides N."/>
            <person name="Woyke T."/>
        </authorList>
    </citation>
    <scope>NUCLEOTIDE SEQUENCE [LARGE SCALE GENOMIC DNA]</scope>
    <source>
        <strain evidence="2">GAS496</strain>
    </source>
</reference>
<dbReference type="AlphaFoldDB" id="A0A318H8C6"/>
<protein>
    <submittedName>
        <fullName evidence="1">Uncharacterized protein</fullName>
    </submittedName>
</protein>
<keyword evidence="2" id="KW-1185">Reference proteome</keyword>
<organism evidence="1 2">
    <name type="scientific">Mycolicibacterium moriokaense</name>
    <dbReference type="NCBI Taxonomy" id="39691"/>
    <lineage>
        <taxon>Bacteria</taxon>
        <taxon>Bacillati</taxon>
        <taxon>Actinomycetota</taxon>
        <taxon>Actinomycetes</taxon>
        <taxon>Mycobacteriales</taxon>
        <taxon>Mycobacteriaceae</taxon>
        <taxon>Mycolicibacterium</taxon>
    </lineage>
</organism>
<name>A0A318H8C6_9MYCO</name>
<dbReference type="OrthoDB" id="4727412at2"/>
<sequence length="107" mass="11994">MAESAEIGKKFVNLGHTATPERDAGIPQFQADVEDWAKRIEPIVDADVGPPRFLTRTLQRYIDDTRLYAASIRPGPETEYDRAAWADRVVAYGGAFAECPKVGVQWW</sequence>
<reference evidence="1 2" key="2">
    <citation type="submission" date="2018-06" db="EMBL/GenBank/DDBJ databases">
        <title>Sequencing of bacterial isolates from soil warming experiment in Harvard Forest, Massachusetts, USA.</title>
        <authorList>
            <person name="Deangelis K.PhD."/>
        </authorList>
    </citation>
    <scope>NUCLEOTIDE SEQUENCE [LARGE SCALE GENOMIC DNA]</scope>
    <source>
        <strain evidence="1 2">GAS496</strain>
    </source>
</reference>
<dbReference type="RefSeq" id="WP_110319456.1">
    <property type="nucleotide sequence ID" value="NZ_QJJU01000028.1"/>
</dbReference>
<evidence type="ECO:0000313" key="2">
    <source>
        <dbReference type="Proteomes" id="UP000247781"/>
    </source>
</evidence>
<dbReference type="Proteomes" id="UP000247781">
    <property type="component" value="Unassembled WGS sequence"/>
</dbReference>